<dbReference type="GO" id="GO:0050416">
    <property type="term" value="F:formimidoylglutamate deiminase activity"/>
    <property type="evidence" value="ECO:0007669"/>
    <property type="project" value="UniProtKB-EC"/>
</dbReference>
<dbReference type="NCBIfam" id="NF006681">
    <property type="entry name" value="PRK09229.1-2"/>
    <property type="match status" value="1"/>
</dbReference>
<dbReference type="InterPro" id="IPR011059">
    <property type="entry name" value="Metal-dep_hydrolase_composite"/>
</dbReference>
<dbReference type="EMBL" id="SMKX01000204">
    <property type="protein sequence ID" value="TDD45435.1"/>
    <property type="molecule type" value="Genomic_DNA"/>
</dbReference>
<dbReference type="InterPro" id="IPR006680">
    <property type="entry name" value="Amidohydro-rel"/>
</dbReference>
<reference evidence="3 4" key="1">
    <citation type="submission" date="2019-03" db="EMBL/GenBank/DDBJ databases">
        <title>Draft genome sequences of novel Actinobacteria.</title>
        <authorList>
            <person name="Sahin N."/>
            <person name="Ay H."/>
            <person name="Saygin H."/>
        </authorList>
    </citation>
    <scope>NUCLEOTIDE SEQUENCE [LARGE SCALE GENOMIC DNA]</scope>
    <source>
        <strain evidence="3 4">JCM 13523</strain>
    </source>
</reference>
<dbReference type="SUPFAM" id="SSF51556">
    <property type="entry name" value="Metallo-dependent hydrolases"/>
    <property type="match status" value="1"/>
</dbReference>
<keyword evidence="4" id="KW-1185">Reference proteome</keyword>
<dbReference type="Gene3D" id="2.30.40.10">
    <property type="entry name" value="Urease, subunit C, domain 1"/>
    <property type="match status" value="1"/>
</dbReference>
<dbReference type="Gene3D" id="3.20.20.140">
    <property type="entry name" value="Metal-dependent hydrolases"/>
    <property type="match status" value="1"/>
</dbReference>
<dbReference type="AlphaFoldDB" id="A0A4R4YKE6"/>
<comment type="caution">
    <text evidence="3">The sequence shown here is derived from an EMBL/GenBank/DDBJ whole genome shotgun (WGS) entry which is preliminary data.</text>
</comment>
<dbReference type="RefSeq" id="WP_132176803.1">
    <property type="nucleotide sequence ID" value="NZ_SMKX01000204.1"/>
</dbReference>
<dbReference type="PANTHER" id="PTHR43794:SF11">
    <property type="entry name" value="AMIDOHYDROLASE-RELATED DOMAIN-CONTAINING PROTEIN"/>
    <property type="match status" value="1"/>
</dbReference>
<evidence type="ECO:0000259" key="2">
    <source>
        <dbReference type="Pfam" id="PF01979"/>
    </source>
</evidence>
<dbReference type="InterPro" id="IPR010252">
    <property type="entry name" value="HutF"/>
</dbReference>
<evidence type="ECO:0000256" key="1">
    <source>
        <dbReference type="ARBA" id="ARBA00022801"/>
    </source>
</evidence>
<gene>
    <name evidence="3" type="ORF">E1263_38735</name>
</gene>
<dbReference type="Pfam" id="PF01979">
    <property type="entry name" value="Amidohydro_1"/>
    <property type="match status" value="1"/>
</dbReference>
<feature type="domain" description="Amidohydrolase-related" evidence="2">
    <location>
        <begin position="46"/>
        <end position="410"/>
    </location>
</feature>
<dbReference type="PANTHER" id="PTHR43794">
    <property type="entry name" value="AMINOHYDROLASE SSNA-RELATED"/>
    <property type="match status" value="1"/>
</dbReference>
<dbReference type="Proteomes" id="UP000295124">
    <property type="component" value="Unassembled WGS sequence"/>
</dbReference>
<protein>
    <submittedName>
        <fullName evidence="3">Formimidoylglutamate deiminase</fullName>
        <ecNumber evidence="3">3.5.3.13</ecNumber>
    </submittedName>
</protein>
<dbReference type="NCBIfam" id="TIGR02022">
    <property type="entry name" value="hutF"/>
    <property type="match status" value="1"/>
</dbReference>
<proteinExistence type="predicted"/>
<dbReference type="InterPro" id="IPR050287">
    <property type="entry name" value="MTA/SAH_deaminase"/>
</dbReference>
<organism evidence="3 4">
    <name type="scientific">Kribbella antibiotica</name>
    <dbReference type="NCBI Taxonomy" id="190195"/>
    <lineage>
        <taxon>Bacteria</taxon>
        <taxon>Bacillati</taxon>
        <taxon>Actinomycetota</taxon>
        <taxon>Actinomycetes</taxon>
        <taxon>Propionibacteriales</taxon>
        <taxon>Kribbellaceae</taxon>
        <taxon>Kribbella</taxon>
    </lineage>
</organism>
<evidence type="ECO:0000313" key="3">
    <source>
        <dbReference type="EMBL" id="TDD45435.1"/>
    </source>
</evidence>
<dbReference type="EC" id="3.5.3.13" evidence="3"/>
<dbReference type="SUPFAM" id="SSF51338">
    <property type="entry name" value="Composite domain of metallo-dependent hydrolases"/>
    <property type="match status" value="1"/>
</dbReference>
<accession>A0A4R4YKE6</accession>
<sequence>MTSYWCSTALLPTGVASSVLVTVADGRITAVSADAQPGDAVRLGGLVVPGLANCHSHAFHRALRGRTQTERGTFWTWREQMYAVASALTPDTYYALARAVYGEMLLAGITAVGEFHYLHHAPGGRRYDDPNAMGSALIAAAADVGLRIALLDTCYLAGGIDQSLNEVQQRFSDGDATAWAARVAALKGSDDVVIGAAAHSIRGVPQDQLGAVAAAFPDAPLHIHLSEQVAENTTCLDAYGRTPSQVLDEAGFLSGRTSAVHATHLTPVDVGLLGNSATYSCFCPTTERDLADGIGPSVALRDAGSRLTLGSDSHAVIDLFEEMRAVELNERLASQERGHWSAPELFTAATADGHRSIGFADAGTIQVGARADLVAVRLDSIRTAGTGGTVETAVFAASAADVTDVVADGRHLVASGNHVKLDVPAELAASIGAVTT</sequence>
<name>A0A4R4YKE6_9ACTN</name>
<dbReference type="InterPro" id="IPR032466">
    <property type="entry name" value="Metal_Hydrolase"/>
</dbReference>
<evidence type="ECO:0000313" key="4">
    <source>
        <dbReference type="Proteomes" id="UP000295124"/>
    </source>
</evidence>
<keyword evidence="1 3" id="KW-0378">Hydrolase</keyword>
<dbReference type="OrthoDB" id="3204583at2"/>